<gene>
    <name evidence="1" type="ORF">SKAU_G00233360</name>
</gene>
<dbReference type="EMBL" id="JAINUF010000008">
    <property type="protein sequence ID" value="KAJ8351860.1"/>
    <property type="molecule type" value="Genomic_DNA"/>
</dbReference>
<comment type="caution">
    <text evidence="1">The sequence shown here is derived from an EMBL/GenBank/DDBJ whole genome shotgun (WGS) entry which is preliminary data.</text>
</comment>
<evidence type="ECO:0000313" key="2">
    <source>
        <dbReference type="Proteomes" id="UP001152622"/>
    </source>
</evidence>
<accession>A0A9Q1F674</accession>
<protein>
    <submittedName>
        <fullName evidence="1">Uncharacterized protein</fullName>
    </submittedName>
</protein>
<name>A0A9Q1F674_SYNKA</name>
<organism evidence="1 2">
    <name type="scientific">Synaphobranchus kaupii</name>
    <name type="common">Kaup's arrowtooth eel</name>
    <dbReference type="NCBI Taxonomy" id="118154"/>
    <lineage>
        <taxon>Eukaryota</taxon>
        <taxon>Metazoa</taxon>
        <taxon>Chordata</taxon>
        <taxon>Craniata</taxon>
        <taxon>Vertebrata</taxon>
        <taxon>Euteleostomi</taxon>
        <taxon>Actinopterygii</taxon>
        <taxon>Neopterygii</taxon>
        <taxon>Teleostei</taxon>
        <taxon>Anguilliformes</taxon>
        <taxon>Synaphobranchidae</taxon>
        <taxon>Synaphobranchus</taxon>
    </lineage>
</organism>
<evidence type="ECO:0000313" key="1">
    <source>
        <dbReference type="EMBL" id="KAJ8351860.1"/>
    </source>
</evidence>
<proteinExistence type="predicted"/>
<sequence>MFKAGNFTIQKTNRVFSAIPIDQAHAQNNACIKSDGGVVGLTDNPSGLRRWMVACPEVATLIEDFEDAHQLMVRRDVVLHHDQTASVQKAFRKDVHSLVNIMEELCNRFKEESENLLVLDSKEIADPSAVETVKKAQKISRQQFQAFTEECLVKRTKPIDDTIHRNRLKLFVSSMTNMASKEKQQQTSMKRRLRLGTKSDLLTCLEDLSPAQTKAPDATCVILDGAAIIQMMKPAGANTFDEYTQQVFIPYISSQLRSVSRVDLIWDTYKDDSLKGTARAKRGKGVRRRVVGKAAIPGNWHNFLWVDSNKTELFSFLSMVLLQSFCEGDKEAVLTDGKGVLSTQLLQDLDTLAPCSREEADSCMLLHASHATQHGHHQMFIHIVDTDVVVLTVFAASQLPAGCELWLAFGTGKSFRYLAAHQIAACLGPEMSCALPMFHALTGFAGHGKKTVWSTWKSVPEVIWGKTLLPDSALPSPTDWGWVKTEGMYEPHWTTLPQASKPCHELISCSCKSGCRKRCRCKKAALQCTGLCFCEGECAS</sequence>
<dbReference type="OrthoDB" id="5949854at2759"/>
<reference evidence="1" key="1">
    <citation type="journal article" date="2023" name="Science">
        <title>Genome structures resolve the early diversification of teleost fishes.</title>
        <authorList>
            <person name="Parey E."/>
            <person name="Louis A."/>
            <person name="Montfort J."/>
            <person name="Bouchez O."/>
            <person name="Roques C."/>
            <person name="Iampietro C."/>
            <person name="Lluch J."/>
            <person name="Castinel A."/>
            <person name="Donnadieu C."/>
            <person name="Desvignes T."/>
            <person name="Floi Bucao C."/>
            <person name="Jouanno E."/>
            <person name="Wen M."/>
            <person name="Mejri S."/>
            <person name="Dirks R."/>
            <person name="Jansen H."/>
            <person name="Henkel C."/>
            <person name="Chen W.J."/>
            <person name="Zahm M."/>
            <person name="Cabau C."/>
            <person name="Klopp C."/>
            <person name="Thompson A.W."/>
            <person name="Robinson-Rechavi M."/>
            <person name="Braasch I."/>
            <person name="Lecointre G."/>
            <person name="Bobe J."/>
            <person name="Postlethwait J.H."/>
            <person name="Berthelot C."/>
            <person name="Roest Crollius H."/>
            <person name="Guiguen Y."/>
        </authorList>
    </citation>
    <scope>NUCLEOTIDE SEQUENCE</scope>
    <source>
        <strain evidence="1">WJC10195</strain>
    </source>
</reference>
<dbReference type="AlphaFoldDB" id="A0A9Q1F674"/>
<dbReference type="PANTHER" id="PTHR47018">
    <property type="entry name" value="CXC DOMAIN-CONTAINING PROTEIN-RELATED"/>
    <property type="match status" value="1"/>
</dbReference>
<dbReference type="Proteomes" id="UP001152622">
    <property type="component" value="Chromosome 8"/>
</dbReference>
<keyword evidence="2" id="KW-1185">Reference proteome</keyword>